<dbReference type="GO" id="GO:0016491">
    <property type="term" value="F:oxidoreductase activity"/>
    <property type="evidence" value="ECO:0007669"/>
    <property type="project" value="UniProtKB-KW"/>
</dbReference>
<dbReference type="PRINTS" id="PR00682">
    <property type="entry name" value="IPNSYNTHASE"/>
</dbReference>
<comment type="caution">
    <text evidence="5">The sequence shown here is derived from an EMBL/GenBank/DDBJ whole genome shotgun (WGS) entry which is preliminary data.</text>
</comment>
<dbReference type="Pfam" id="PF14226">
    <property type="entry name" value="DIOX_N"/>
    <property type="match status" value="1"/>
</dbReference>
<organism evidence="5 6">
    <name type="scientific">Ceratopteris richardii</name>
    <name type="common">Triangle waterfern</name>
    <dbReference type="NCBI Taxonomy" id="49495"/>
    <lineage>
        <taxon>Eukaryota</taxon>
        <taxon>Viridiplantae</taxon>
        <taxon>Streptophyta</taxon>
        <taxon>Embryophyta</taxon>
        <taxon>Tracheophyta</taxon>
        <taxon>Polypodiopsida</taxon>
        <taxon>Polypodiidae</taxon>
        <taxon>Polypodiales</taxon>
        <taxon>Pteridineae</taxon>
        <taxon>Pteridaceae</taxon>
        <taxon>Parkerioideae</taxon>
        <taxon>Ceratopteris</taxon>
    </lineage>
</organism>
<dbReference type="Proteomes" id="UP000825935">
    <property type="component" value="Chromosome 17"/>
</dbReference>
<evidence type="ECO:0000313" key="6">
    <source>
        <dbReference type="Proteomes" id="UP000825935"/>
    </source>
</evidence>
<name>A0A8T2SYK6_CERRI</name>
<evidence type="ECO:0000256" key="2">
    <source>
        <dbReference type="ARBA" id="ARBA00023004"/>
    </source>
</evidence>
<keyword evidence="6" id="KW-1185">Reference proteome</keyword>
<evidence type="ECO:0000313" key="5">
    <source>
        <dbReference type="EMBL" id="KAH7373486.1"/>
    </source>
</evidence>
<keyword evidence="2 3" id="KW-0408">Iron</keyword>
<dbReference type="InterPro" id="IPR044861">
    <property type="entry name" value="IPNS-like_FE2OG_OXY"/>
</dbReference>
<evidence type="ECO:0000256" key="3">
    <source>
        <dbReference type="RuleBase" id="RU003682"/>
    </source>
</evidence>
<feature type="domain" description="Fe2OG dioxygenase" evidence="4">
    <location>
        <begin position="247"/>
        <end position="348"/>
    </location>
</feature>
<evidence type="ECO:0000259" key="4">
    <source>
        <dbReference type="PROSITE" id="PS51471"/>
    </source>
</evidence>
<dbReference type="InterPro" id="IPR005123">
    <property type="entry name" value="Oxoglu/Fe-dep_dioxygenase_dom"/>
</dbReference>
<dbReference type="Gene3D" id="2.60.120.330">
    <property type="entry name" value="B-lactam Antibiotic, Isopenicillin N Synthase, Chain"/>
    <property type="match status" value="1"/>
</dbReference>
<dbReference type="AlphaFoldDB" id="A0A8T2SYK6"/>
<dbReference type="InterPro" id="IPR026992">
    <property type="entry name" value="DIOX_N"/>
</dbReference>
<dbReference type="PROSITE" id="PS51471">
    <property type="entry name" value="FE2OG_OXY"/>
    <property type="match status" value="1"/>
</dbReference>
<dbReference type="Pfam" id="PF03171">
    <property type="entry name" value="2OG-FeII_Oxy"/>
    <property type="match status" value="1"/>
</dbReference>
<keyword evidence="3" id="KW-0560">Oxidoreductase</keyword>
<dbReference type="PANTHER" id="PTHR47990">
    <property type="entry name" value="2-OXOGLUTARATE (2OG) AND FE(II)-DEPENDENT OXYGENASE SUPERFAMILY PROTEIN-RELATED"/>
    <property type="match status" value="1"/>
</dbReference>
<dbReference type="InterPro" id="IPR027443">
    <property type="entry name" value="IPNS-like_sf"/>
</dbReference>
<sequence>MEKLQTCALARHGRALSELLAKPHRGNLIFKQWHSVLKTKAQNTTNSSTGNVSYNQEIARFKGPVKESDLDAVRAALSAPAPVQELKEGWEIPIVDLAQLRHSARSDAIRNQIRRACEEWGFFYVINHGIPEQVFSDMWEAYHALFQLPVENRTNFDCGPFIPPDILKKLNEKREEMKKYADYRDTIRLQNLNPDDESGTIASCPQFFRRPASNFYKALRNVGFELLEAMSESLGVRGDYLYNVTGENNAINSSLHFYSPDIDGNKNMGLNPHKDILTLTVLVQDDTGGLQVLKEDRWVDVKPFPGSLVVNVGEAIQAITNGKYKSVLHRVLNNPTKTRSSISCFLIPTPDSKIEPIPDLVNEENPALYPTSTWKTFVYNHYALALKF</sequence>
<evidence type="ECO:0000256" key="1">
    <source>
        <dbReference type="ARBA" id="ARBA00022723"/>
    </source>
</evidence>
<dbReference type="InterPro" id="IPR050231">
    <property type="entry name" value="Iron_ascorbate_oxido_reductase"/>
</dbReference>
<gene>
    <name evidence="5" type="ORF">KP509_17G059100</name>
</gene>
<keyword evidence="1 3" id="KW-0479">Metal-binding</keyword>
<accession>A0A8T2SYK6</accession>
<reference evidence="5" key="1">
    <citation type="submission" date="2021-08" db="EMBL/GenBank/DDBJ databases">
        <title>WGS assembly of Ceratopteris richardii.</title>
        <authorList>
            <person name="Marchant D.B."/>
            <person name="Chen G."/>
            <person name="Jenkins J."/>
            <person name="Shu S."/>
            <person name="Leebens-Mack J."/>
            <person name="Grimwood J."/>
            <person name="Schmutz J."/>
            <person name="Soltis P."/>
            <person name="Soltis D."/>
            <person name="Chen Z.-H."/>
        </authorList>
    </citation>
    <scope>NUCLEOTIDE SEQUENCE</scope>
    <source>
        <strain evidence="5">Whitten #5841</strain>
        <tissue evidence="5">Leaf</tissue>
    </source>
</reference>
<comment type="similarity">
    <text evidence="3">Belongs to the iron/ascorbate-dependent oxidoreductase family.</text>
</comment>
<dbReference type="GO" id="GO:0046872">
    <property type="term" value="F:metal ion binding"/>
    <property type="evidence" value="ECO:0007669"/>
    <property type="project" value="UniProtKB-KW"/>
</dbReference>
<dbReference type="SUPFAM" id="SSF51197">
    <property type="entry name" value="Clavaminate synthase-like"/>
    <property type="match status" value="1"/>
</dbReference>
<proteinExistence type="inferred from homology"/>
<dbReference type="EMBL" id="CM035422">
    <property type="protein sequence ID" value="KAH7373486.1"/>
    <property type="molecule type" value="Genomic_DNA"/>
</dbReference>
<protein>
    <recommendedName>
        <fullName evidence="4">Fe2OG dioxygenase domain-containing protein</fullName>
    </recommendedName>
</protein>
<dbReference type="OrthoDB" id="288590at2759"/>